<comment type="caution">
    <text evidence="1">The sequence shown here is derived from an EMBL/GenBank/DDBJ whole genome shotgun (WGS) entry which is preliminary data.</text>
</comment>
<dbReference type="PANTHER" id="PTHR41339">
    <property type="entry name" value="LIPL48"/>
    <property type="match status" value="1"/>
</dbReference>
<accession>A0A2M9ZAU5</accession>
<evidence type="ECO:0000313" key="2">
    <source>
        <dbReference type="Proteomes" id="UP000231912"/>
    </source>
</evidence>
<evidence type="ECO:0000313" key="1">
    <source>
        <dbReference type="EMBL" id="PJZ65561.1"/>
    </source>
</evidence>
<gene>
    <name evidence="1" type="ORF">CH371_11520</name>
</gene>
<proteinExistence type="predicted"/>
<name>A0A2M9ZAU5_9LEPT</name>
<protein>
    <recommendedName>
        <fullName evidence="3">Lipoprotein</fullName>
    </recommendedName>
</protein>
<dbReference type="Proteomes" id="UP000231912">
    <property type="component" value="Unassembled WGS sequence"/>
</dbReference>
<dbReference type="AlphaFoldDB" id="A0A2M9ZAU5"/>
<dbReference type="PANTHER" id="PTHR41339:SF1">
    <property type="entry name" value="SECRETED PROTEIN"/>
    <property type="match status" value="1"/>
</dbReference>
<organism evidence="1 2">
    <name type="scientific">Leptospira wolffii</name>
    <dbReference type="NCBI Taxonomy" id="409998"/>
    <lineage>
        <taxon>Bacteria</taxon>
        <taxon>Pseudomonadati</taxon>
        <taxon>Spirochaetota</taxon>
        <taxon>Spirochaetia</taxon>
        <taxon>Leptospirales</taxon>
        <taxon>Leptospiraceae</taxon>
        <taxon>Leptospira</taxon>
    </lineage>
</organism>
<dbReference type="RefSeq" id="WP_100759031.1">
    <property type="nucleotide sequence ID" value="NZ_NPDT01000004.1"/>
</dbReference>
<reference evidence="1 2" key="1">
    <citation type="submission" date="2017-07" db="EMBL/GenBank/DDBJ databases">
        <title>Leptospira spp. isolated from tropical soils.</title>
        <authorList>
            <person name="Thibeaux R."/>
            <person name="Iraola G."/>
            <person name="Ferres I."/>
            <person name="Bierque E."/>
            <person name="Girault D."/>
            <person name="Soupe-Gilbert M.-E."/>
            <person name="Picardeau M."/>
            <person name="Goarant C."/>
        </authorList>
    </citation>
    <scope>NUCLEOTIDE SEQUENCE [LARGE SCALE GENOMIC DNA]</scope>
    <source>
        <strain evidence="1 2">FH2-C-A2</strain>
    </source>
</reference>
<dbReference type="EMBL" id="NPDT01000004">
    <property type="protein sequence ID" value="PJZ65561.1"/>
    <property type="molecule type" value="Genomic_DNA"/>
</dbReference>
<sequence>MNRSIKKMGYFLGLATLGFFTLNCPKSSSGNSGAALLALLGGSQPGVYISGTLVDNTGAPLVGATVEILGRGESSTVVLPPNWVGNSSGSATRTANKYFMTSVSNSIPNNAIPAGFLYNNSNGSAATAGNGSACDSFDGTAKVNNSPTDAASDGIPDCPATYIAKASTVFANSGNTAGVNFVKAQCGQATIDQINGWTESTGTQPGRFLDGTNSVTGPHIDDGSTGGDGYKLGPIPVAYDKGIVRIYCDVSTLEAGAIGAGINTSVQADGTAIATFVTGAGGAFSGKFNVSSVGNTYNVRVTPSGGGSPLKTRRLKIAKNGVATLLSPVSEKLGNAPLELRSGKDITDQESSWNSIYSSGNNTDDRGHYDFSFGSVTINMIYPKNGTQISGTLSSNLHLTKAGSPYVLSGTVIVPSGITLTIDAGVVVYGAVAPAGALLIKPGGKISANGTAAEPILFTSSKDAGSRAPADWQGIIIQGNAVQTFGGYGQTAIGEGDTGSFGGNNNADNSGNLTYVVVQFAGAPFSPGNERNCVSLMGVGSGTTLDYVQCHRGFDDGFEQWGGAFTAKHMISTGNRDDQFDFADGFIGKYQYGISHLYRAAIAVNDDTSRCIEGDGNSALACSGSARTGGTCSDPFFANITCVGPGASAPNAGGAIFVRRASGASGDQQGDYSHFIVDNHIGKPALDCQSDSAPSDARVSYVSIKNMGSNAATNTFKGACNSGTVDIGVVGVGITTIAEDATVNYAPASSATTTGSTALKTANTNFNVSFFDNTTFYGAIQDAASDWTTGWAEYPAN</sequence>
<evidence type="ECO:0008006" key="3">
    <source>
        <dbReference type="Google" id="ProtNLM"/>
    </source>
</evidence>